<gene>
    <name evidence="1" type="ORF">FC26_GL001365</name>
</gene>
<dbReference type="PATRIC" id="fig|1423813.3.peg.1388"/>
<name>A0A0R2A5E0_9LACO</name>
<dbReference type="RefSeq" id="WP_057778384.1">
    <property type="nucleotide sequence ID" value="NZ_AYYY01000021.1"/>
</dbReference>
<sequence length="218" mass="25147">MYSQNEKFDQLETKLRAEKGQNQQQICQVMAKIEGQPLAQWFDILSGAFIVAASQGIKQATTDQLTRSKQKHDDDRIDQITNSLFKRFCDAAADPKQRIARYLNDDISNILERSANVKTWEAYVKSEHKQLLLAQLLYIWYLGWQRGYAFTVEIDMLVAKKQSNDPRFDKMGDTQIKAASTKISENESTRVLAEIFHDAQAQERIYLMVLAYLETGKK</sequence>
<organism evidence="1 2">
    <name type="scientific">Paucilactobacillus vaccinostercus DSM 20634</name>
    <dbReference type="NCBI Taxonomy" id="1423813"/>
    <lineage>
        <taxon>Bacteria</taxon>
        <taxon>Bacillati</taxon>
        <taxon>Bacillota</taxon>
        <taxon>Bacilli</taxon>
        <taxon>Lactobacillales</taxon>
        <taxon>Lactobacillaceae</taxon>
        <taxon>Paucilactobacillus</taxon>
    </lineage>
</organism>
<comment type="caution">
    <text evidence="1">The sequence shown here is derived from an EMBL/GenBank/DDBJ whole genome shotgun (WGS) entry which is preliminary data.</text>
</comment>
<proteinExistence type="predicted"/>
<dbReference type="EMBL" id="AYYY01000021">
    <property type="protein sequence ID" value="KRM61797.1"/>
    <property type="molecule type" value="Genomic_DNA"/>
</dbReference>
<evidence type="ECO:0000313" key="2">
    <source>
        <dbReference type="Proteomes" id="UP000051733"/>
    </source>
</evidence>
<keyword evidence="2" id="KW-1185">Reference proteome</keyword>
<reference evidence="1 2" key="1">
    <citation type="journal article" date="2015" name="Genome Announc.">
        <title>Expanding the biotechnology potential of lactobacilli through comparative genomics of 213 strains and associated genera.</title>
        <authorList>
            <person name="Sun Z."/>
            <person name="Harris H.M."/>
            <person name="McCann A."/>
            <person name="Guo C."/>
            <person name="Argimon S."/>
            <person name="Zhang W."/>
            <person name="Yang X."/>
            <person name="Jeffery I.B."/>
            <person name="Cooney J.C."/>
            <person name="Kagawa T.F."/>
            <person name="Liu W."/>
            <person name="Song Y."/>
            <person name="Salvetti E."/>
            <person name="Wrobel A."/>
            <person name="Rasinkangas P."/>
            <person name="Parkhill J."/>
            <person name="Rea M.C."/>
            <person name="O'Sullivan O."/>
            <person name="Ritari J."/>
            <person name="Douillard F.P."/>
            <person name="Paul Ross R."/>
            <person name="Yang R."/>
            <person name="Briner A.E."/>
            <person name="Felis G.E."/>
            <person name="de Vos W.M."/>
            <person name="Barrangou R."/>
            <person name="Klaenhammer T.R."/>
            <person name="Caufield P.W."/>
            <person name="Cui Y."/>
            <person name="Zhang H."/>
            <person name="O'Toole P.W."/>
        </authorList>
    </citation>
    <scope>NUCLEOTIDE SEQUENCE [LARGE SCALE GENOMIC DNA]</scope>
    <source>
        <strain evidence="1 2">DSM 20634</strain>
    </source>
</reference>
<dbReference type="STRING" id="1423813.FC26_GL001365"/>
<dbReference type="AlphaFoldDB" id="A0A0R2A5E0"/>
<protein>
    <submittedName>
        <fullName evidence="1">Uncharacterized protein</fullName>
    </submittedName>
</protein>
<accession>A0A0R2A5E0</accession>
<evidence type="ECO:0000313" key="1">
    <source>
        <dbReference type="EMBL" id="KRM61797.1"/>
    </source>
</evidence>
<dbReference type="Proteomes" id="UP000051733">
    <property type="component" value="Unassembled WGS sequence"/>
</dbReference>
<dbReference type="OrthoDB" id="9940711at2"/>